<organism evidence="2 3">
    <name type="scientific">Deinococcus grandis</name>
    <dbReference type="NCBI Taxonomy" id="57498"/>
    <lineage>
        <taxon>Bacteria</taxon>
        <taxon>Thermotogati</taxon>
        <taxon>Deinococcota</taxon>
        <taxon>Deinococci</taxon>
        <taxon>Deinococcales</taxon>
        <taxon>Deinococcaceae</taxon>
        <taxon>Deinococcus</taxon>
    </lineage>
</organism>
<dbReference type="Proteomes" id="UP000056209">
    <property type="component" value="Unassembled WGS sequence"/>
</dbReference>
<feature type="region of interest" description="Disordered" evidence="1">
    <location>
        <begin position="1"/>
        <end position="22"/>
    </location>
</feature>
<accession>A0A100HNF8</accession>
<sequence length="129" mass="14423">MTPKKKPTAARTDASAPTADHTADLLARVTVEDTPDQEDAATITVDRVTRTALVRVNPDLVDDQARHGYQLRGVARLILSGYAAYNRDIKRKYGEWPDEQKVHDLAADDAEYHLQALLHQLHPYQPPEA</sequence>
<dbReference type="OrthoDB" id="9961705at2"/>
<keyword evidence="3" id="KW-1185">Reference proteome</keyword>
<dbReference type="EMBL" id="BCMS01000006">
    <property type="protein sequence ID" value="GAQ23902.1"/>
    <property type="molecule type" value="Genomic_DNA"/>
</dbReference>
<evidence type="ECO:0000256" key="1">
    <source>
        <dbReference type="SAM" id="MobiDB-lite"/>
    </source>
</evidence>
<dbReference type="AlphaFoldDB" id="A0A100HNF8"/>
<evidence type="ECO:0000313" key="2">
    <source>
        <dbReference type="EMBL" id="GAQ23902.1"/>
    </source>
</evidence>
<gene>
    <name evidence="2" type="ORF">DEIGR_400035</name>
</gene>
<reference evidence="3" key="1">
    <citation type="submission" date="2015-11" db="EMBL/GenBank/DDBJ databases">
        <title>Draft Genome Sequence of the Radioresistant Bacterium Deinococcus grandis, Isolated from Freshwater Fish in Japan.</title>
        <authorList>
            <person name="Satoh K."/>
            <person name="Onodera T."/>
            <person name="Omoso K."/>
            <person name="Takeda-Yano K."/>
            <person name="Katayama T."/>
            <person name="Oono Y."/>
            <person name="Narumi I."/>
        </authorList>
    </citation>
    <scope>NUCLEOTIDE SEQUENCE [LARGE SCALE GENOMIC DNA]</scope>
    <source>
        <strain evidence="3">ATCC 43672</strain>
    </source>
</reference>
<evidence type="ECO:0000313" key="3">
    <source>
        <dbReference type="Proteomes" id="UP000056209"/>
    </source>
</evidence>
<protein>
    <submittedName>
        <fullName evidence="2">Uncharacterized protein</fullName>
    </submittedName>
</protein>
<proteinExistence type="predicted"/>
<name>A0A100HNF8_9DEIO</name>
<dbReference type="RefSeq" id="WP_153013977.1">
    <property type="nucleotide sequence ID" value="NZ_BCMS01000006.1"/>
</dbReference>
<comment type="caution">
    <text evidence="2">The sequence shown here is derived from an EMBL/GenBank/DDBJ whole genome shotgun (WGS) entry which is preliminary data.</text>
</comment>